<feature type="transmembrane region" description="Helical" evidence="6">
    <location>
        <begin position="318"/>
        <end position="338"/>
    </location>
</feature>
<dbReference type="PANTHER" id="PTHR32196:SF15">
    <property type="entry name" value="SUGAR ABC TRANSPORTER PERMEASE PROTEIN"/>
    <property type="match status" value="1"/>
</dbReference>
<feature type="transmembrane region" description="Helical" evidence="6">
    <location>
        <begin position="237"/>
        <end position="258"/>
    </location>
</feature>
<feature type="transmembrane region" description="Helical" evidence="6">
    <location>
        <begin position="264"/>
        <end position="282"/>
    </location>
</feature>
<keyword evidence="2" id="KW-1003">Cell membrane</keyword>
<organism evidence="7 8">
    <name type="scientific">Candidatus Sediminicultor quintus</name>
    <dbReference type="NCBI Taxonomy" id="1797291"/>
    <lineage>
        <taxon>Bacteria</taxon>
        <taxon>Pseudomonadati</taxon>
        <taxon>Atribacterota</taxon>
        <taxon>Candidatus Phoenicimicrobiia</taxon>
        <taxon>Candidatus Pheonicimicrobiales</taxon>
        <taxon>Candidatus Phoenicimicrobiaceae</taxon>
        <taxon>Candidatus Sediminicultor</taxon>
    </lineage>
</organism>
<feature type="transmembrane region" description="Helical" evidence="6">
    <location>
        <begin position="373"/>
        <end position="391"/>
    </location>
</feature>
<dbReference type="InterPro" id="IPR001851">
    <property type="entry name" value="ABC_transp_permease"/>
</dbReference>
<dbReference type="STRING" id="1797291.A2V47_07575"/>
<dbReference type="GO" id="GO:0022857">
    <property type="term" value="F:transmembrane transporter activity"/>
    <property type="evidence" value="ECO:0007669"/>
    <property type="project" value="InterPro"/>
</dbReference>
<feature type="transmembrane region" description="Helical" evidence="6">
    <location>
        <begin position="143"/>
        <end position="165"/>
    </location>
</feature>
<evidence type="ECO:0000313" key="8">
    <source>
        <dbReference type="Proteomes" id="UP000177701"/>
    </source>
</evidence>
<gene>
    <name evidence="7" type="ORF">A2V47_07575</name>
</gene>
<name>A0A1F5A9Y0_9BACT</name>
<evidence type="ECO:0000256" key="1">
    <source>
        <dbReference type="ARBA" id="ARBA00004651"/>
    </source>
</evidence>
<feature type="transmembrane region" description="Helical" evidence="6">
    <location>
        <begin position="200"/>
        <end position="225"/>
    </location>
</feature>
<dbReference type="PANTHER" id="PTHR32196">
    <property type="entry name" value="ABC TRANSPORTER PERMEASE PROTEIN YPHD-RELATED-RELATED"/>
    <property type="match status" value="1"/>
</dbReference>
<dbReference type="GO" id="GO:0005886">
    <property type="term" value="C:plasma membrane"/>
    <property type="evidence" value="ECO:0007669"/>
    <property type="project" value="UniProtKB-SubCell"/>
</dbReference>
<feature type="transmembrane region" description="Helical" evidence="6">
    <location>
        <begin position="108"/>
        <end position="131"/>
    </location>
</feature>
<feature type="transmembrane region" description="Helical" evidence="6">
    <location>
        <begin position="403"/>
        <end position="422"/>
    </location>
</feature>
<comment type="caution">
    <text evidence="7">The sequence shown here is derived from an EMBL/GenBank/DDBJ whole genome shotgun (WGS) entry which is preliminary data.</text>
</comment>
<protein>
    <submittedName>
        <fullName evidence="7">ABC transporter permease</fullName>
    </submittedName>
</protein>
<evidence type="ECO:0000313" key="7">
    <source>
        <dbReference type="EMBL" id="OGD15362.1"/>
    </source>
</evidence>
<dbReference type="Pfam" id="PF02653">
    <property type="entry name" value="BPD_transp_2"/>
    <property type="match status" value="1"/>
</dbReference>
<keyword evidence="3 6" id="KW-0812">Transmembrane</keyword>
<evidence type="ECO:0000256" key="5">
    <source>
        <dbReference type="ARBA" id="ARBA00023136"/>
    </source>
</evidence>
<reference evidence="7 8" key="1">
    <citation type="journal article" date="2016" name="Nat. Commun.">
        <title>Thousands of microbial genomes shed light on interconnected biogeochemical processes in an aquifer system.</title>
        <authorList>
            <person name="Anantharaman K."/>
            <person name="Brown C.T."/>
            <person name="Hug L.A."/>
            <person name="Sharon I."/>
            <person name="Castelle C.J."/>
            <person name="Probst A.J."/>
            <person name="Thomas B.C."/>
            <person name="Singh A."/>
            <person name="Wilkins M.J."/>
            <person name="Karaoz U."/>
            <person name="Brodie E.L."/>
            <person name="Williams K.H."/>
            <person name="Hubbard S.S."/>
            <person name="Banfield J.F."/>
        </authorList>
    </citation>
    <scope>NUCLEOTIDE SEQUENCE [LARGE SCALE GENOMIC DNA]</scope>
</reference>
<accession>A0A1F5A9Y0</accession>
<keyword evidence="4 6" id="KW-1133">Transmembrane helix</keyword>
<feature type="transmembrane region" description="Helical" evidence="6">
    <location>
        <begin position="65"/>
        <end position="96"/>
    </location>
</feature>
<feature type="transmembrane region" description="Helical" evidence="6">
    <location>
        <begin position="32"/>
        <end position="53"/>
    </location>
</feature>
<feature type="transmembrane region" description="Helical" evidence="6">
    <location>
        <begin position="344"/>
        <end position="366"/>
    </location>
</feature>
<dbReference type="AlphaFoldDB" id="A0A1F5A9Y0"/>
<dbReference type="Proteomes" id="UP000177701">
    <property type="component" value="Unassembled WGS sequence"/>
</dbReference>
<proteinExistence type="predicted"/>
<sequence length="435" mass="47471">MAGVNEAKTTKTNKTNTSNSIKKFLFDSSVPLLFIIICLAGVYFSELPLLFIMNTLLKRVTRNSFMVLSLIIPVIAGLGLNFGIVIGAMAGQFAIIAVTHFKISGFPGFMMCILLATPIAIIFGIFIAILLNRTKGQEMISSMIAGFFANGVYQFILLFLVGTLIPLRNPDLVLSRGIGVRNTIDLTTATGLKYSLDNVLWYPLFYVLAGIAALVIIVICIDYYLKRKKIPESIDNFKFITQLIITAAILAVSLYVIMTGSILINVKLPIITTLFIAALWWFNVSIMKTKMGQDFRTVGHDMEIAKISGVDVDRTRTIAMIISTVFAAWGQIIFLQNIGTLSTYGSHVSIATFSIAAILLGGASVTKATSGQAILGVILFHTLFIVSPKAGNNLFGDAQIGEFFRAFVSYGVIGVALGLHAWNKRVQAIRRRLDA</sequence>
<evidence type="ECO:0000256" key="6">
    <source>
        <dbReference type="SAM" id="Phobius"/>
    </source>
</evidence>
<keyword evidence="5 6" id="KW-0472">Membrane</keyword>
<comment type="subcellular location">
    <subcellularLocation>
        <location evidence="1">Cell membrane</location>
        <topology evidence="1">Multi-pass membrane protein</topology>
    </subcellularLocation>
</comment>
<evidence type="ECO:0000256" key="2">
    <source>
        <dbReference type="ARBA" id="ARBA00022475"/>
    </source>
</evidence>
<dbReference type="EMBL" id="MEYH01000058">
    <property type="protein sequence ID" value="OGD15362.1"/>
    <property type="molecule type" value="Genomic_DNA"/>
</dbReference>
<evidence type="ECO:0000256" key="4">
    <source>
        <dbReference type="ARBA" id="ARBA00022989"/>
    </source>
</evidence>
<evidence type="ECO:0000256" key="3">
    <source>
        <dbReference type="ARBA" id="ARBA00022692"/>
    </source>
</evidence>